<evidence type="ECO:0000256" key="8">
    <source>
        <dbReference type="ARBA" id="ARBA00022989"/>
    </source>
</evidence>
<evidence type="ECO:0000256" key="2">
    <source>
        <dbReference type="ARBA" id="ARBA00004141"/>
    </source>
</evidence>
<dbReference type="InterPro" id="IPR003660">
    <property type="entry name" value="HAMP_dom"/>
</dbReference>
<dbReference type="Pfam" id="PF00672">
    <property type="entry name" value="HAMP"/>
    <property type="match status" value="1"/>
</dbReference>
<proteinExistence type="predicted"/>
<keyword evidence="5" id="KW-0808">Transferase</keyword>
<dbReference type="Gene3D" id="6.10.340.10">
    <property type="match status" value="1"/>
</dbReference>
<comment type="caution">
    <text evidence="14">The sequence shown here is derived from an EMBL/GenBank/DDBJ whole genome shotgun (WGS) entry which is preliminary data.</text>
</comment>
<dbReference type="SUPFAM" id="SSF47384">
    <property type="entry name" value="Homodimeric domain of signal transducing histidine kinase"/>
    <property type="match status" value="1"/>
</dbReference>
<dbReference type="InterPro" id="IPR004358">
    <property type="entry name" value="Sig_transdc_His_kin-like_C"/>
</dbReference>
<comment type="catalytic activity">
    <reaction evidence="1">
        <text>ATP + protein L-histidine = ADP + protein N-phospho-L-histidine.</text>
        <dbReference type="EC" id="2.7.13.3"/>
    </reaction>
</comment>
<dbReference type="GO" id="GO:0016301">
    <property type="term" value="F:kinase activity"/>
    <property type="evidence" value="ECO:0007669"/>
    <property type="project" value="UniProtKB-KW"/>
</dbReference>
<dbReference type="PANTHER" id="PTHR45436">
    <property type="entry name" value="SENSOR HISTIDINE KINASE YKOH"/>
    <property type="match status" value="1"/>
</dbReference>
<dbReference type="PANTHER" id="PTHR45436:SF15">
    <property type="entry name" value="SENSOR HISTIDINE KINASE CUSS"/>
    <property type="match status" value="1"/>
</dbReference>
<dbReference type="PROSITE" id="PS50885">
    <property type="entry name" value="HAMP"/>
    <property type="match status" value="1"/>
</dbReference>
<feature type="domain" description="HAMP" evidence="13">
    <location>
        <begin position="178"/>
        <end position="231"/>
    </location>
</feature>
<dbReference type="Gene3D" id="3.30.565.10">
    <property type="entry name" value="Histidine kinase-like ATPase, C-terminal domain"/>
    <property type="match status" value="1"/>
</dbReference>
<keyword evidence="9" id="KW-0902">Two-component regulatory system</keyword>
<feature type="domain" description="Histidine kinase" evidence="12">
    <location>
        <begin position="239"/>
        <end position="455"/>
    </location>
</feature>
<evidence type="ECO:0000313" key="14">
    <source>
        <dbReference type="EMBL" id="MEA5141508.1"/>
    </source>
</evidence>
<evidence type="ECO:0000256" key="10">
    <source>
        <dbReference type="ARBA" id="ARBA00023136"/>
    </source>
</evidence>
<evidence type="ECO:0000259" key="12">
    <source>
        <dbReference type="PROSITE" id="PS50109"/>
    </source>
</evidence>
<dbReference type="SMART" id="SM00387">
    <property type="entry name" value="HATPase_c"/>
    <property type="match status" value="1"/>
</dbReference>
<dbReference type="SMART" id="SM00304">
    <property type="entry name" value="HAMP"/>
    <property type="match status" value="1"/>
</dbReference>
<dbReference type="CDD" id="cd00082">
    <property type="entry name" value="HisKA"/>
    <property type="match status" value="1"/>
</dbReference>
<keyword evidence="7 14" id="KW-0418">Kinase</keyword>
<dbReference type="EMBL" id="JAYFUM010000028">
    <property type="protein sequence ID" value="MEA5141508.1"/>
    <property type="molecule type" value="Genomic_DNA"/>
</dbReference>
<comment type="subcellular location">
    <subcellularLocation>
        <location evidence="2">Membrane</location>
        <topology evidence="2">Multi-pass membrane protein</topology>
    </subcellularLocation>
</comment>
<evidence type="ECO:0000256" key="11">
    <source>
        <dbReference type="SAM" id="Phobius"/>
    </source>
</evidence>
<dbReference type="Pfam" id="PF02518">
    <property type="entry name" value="HATPase_c"/>
    <property type="match status" value="1"/>
</dbReference>
<dbReference type="PROSITE" id="PS50109">
    <property type="entry name" value="HIS_KIN"/>
    <property type="match status" value="1"/>
</dbReference>
<keyword evidence="4" id="KW-0597">Phosphoprotein</keyword>
<gene>
    <name evidence="14" type="ORF">VB248_20305</name>
</gene>
<dbReference type="SUPFAM" id="SSF55874">
    <property type="entry name" value="ATPase domain of HSP90 chaperone/DNA topoisomerase II/histidine kinase"/>
    <property type="match status" value="1"/>
</dbReference>
<name>A0ABU5QFY2_9BACT</name>
<sequence length="455" mass="52339">MQIRHKISLQFTCVVAIILLFFSGIVYLRAENQRSKNFFDRIQGRANTTARLLVDVQEFTPKLLKLLDMNSSSRLPNEEVYVYNFKNELLYSNIDKTPDYIDPTFLENIKKEEKVTLKDENREILGILFTGKYDRFVVVASANDLVGYSQEKNLVNTLGIGFLSGIIITIILSIFFAGQALRPIQSINNEISRITANNLKKRLDEGNKKDEIAELAVNFNRMLNRLEMAFQQQKQFVSQASHELRTPLAALKTEIQVGLEENQTIEEYKKTLKNTLNDTERLIQLSNSLLQLARTIEDKDKFHFEILRMEDILLNVQKAIQGNYPHYRIVFDFEKIPDDDNLTLINGNLLLLENLFSNLIENACKYSSDHQANILLSFDKIYCIVKIKDKGIGIPENEIAYIFNPFFRASNSIDKDGFGIGLSITKRIAELHKAIIDVKSKYLKGTEFIIKIPHQ</sequence>
<evidence type="ECO:0000256" key="3">
    <source>
        <dbReference type="ARBA" id="ARBA00012438"/>
    </source>
</evidence>
<feature type="transmembrane region" description="Helical" evidence="11">
    <location>
        <begin position="154"/>
        <end position="177"/>
    </location>
</feature>
<reference evidence="14 15" key="1">
    <citation type="submission" date="2023-12" db="EMBL/GenBank/DDBJ databases">
        <title>Novel species of the genus Arcicella isolated from rivers.</title>
        <authorList>
            <person name="Lu H."/>
        </authorList>
    </citation>
    <scope>NUCLEOTIDE SEQUENCE [LARGE SCALE GENOMIC DNA]</scope>
    <source>
        <strain evidence="14 15">KCTC 23307</strain>
    </source>
</reference>
<keyword evidence="10 11" id="KW-0472">Membrane</keyword>
<dbReference type="RefSeq" id="WP_323298664.1">
    <property type="nucleotide sequence ID" value="NZ_JAYFUM010000028.1"/>
</dbReference>
<dbReference type="SUPFAM" id="SSF158472">
    <property type="entry name" value="HAMP domain-like"/>
    <property type="match status" value="1"/>
</dbReference>
<evidence type="ECO:0000256" key="4">
    <source>
        <dbReference type="ARBA" id="ARBA00022553"/>
    </source>
</evidence>
<evidence type="ECO:0000256" key="1">
    <source>
        <dbReference type="ARBA" id="ARBA00000085"/>
    </source>
</evidence>
<dbReference type="InterPro" id="IPR050428">
    <property type="entry name" value="TCS_sensor_his_kinase"/>
</dbReference>
<feature type="transmembrane region" description="Helical" evidence="11">
    <location>
        <begin position="7"/>
        <end position="28"/>
    </location>
</feature>
<dbReference type="EC" id="2.7.13.3" evidence="3"/>
<evidence type="ECO:0000256" key="7">
    <source>
        <dbReference type="ARBA" id="ARBA00022777"/>
    </source>
</evidence>
<dbReference type="InterPro" id="IPR003661">
    <property type="entry name" value="HisK_dim/P_dom"/>
</dbReference>
<dbReference type="SMART" id="SM00388">
    <property type="entry name" value="HisKA"/>
    <property type="match status" value="1"/>
</dbReference>
<dbReference type="InterPro" id="IPR003594">
    <property type="entry name" value="HATPase_dom"/>
</dbReference>
<dbReference type="Proteomes" id="UP001302949">
    <property type="component" value="Unassembled WGS sequence"/>
</dbReference>
<dbReference type="InterPro" id="IPR005467">
    <property type="entry name" value="His_kinase_dom"/>
</dbReference>
<dbReference type="CDD" id="cd06225">
    <property type="entry name" value="HAMP"/>
    <property type="match status" value="1"/>
</dbReference>
<evidence type="ECO:0000259" key="13">
    <source>
        <dbReference type="PROSITE" id="PS50885"/>
    </source>
</evidence>
<evidence type="ECO:0000256" key="6">
    <source>
        <dbReference type="ARBA" id="ARBA00022692"/>
    </source>
</evidence>
<keyword evidence="6 11" id="KW-0812">Transmembrane</keyword>
<dbReference type="InterPro" id="IPR036097">
    <property type="entry name" value="HisK_dim/P_sf"/>
</dbReference>
<organism evidence="14 15">
    <name type="scientific">Arcicella rigui</name>
    <dbReference type="NCBI Taxonomy" id="797020"/>
    <lineage>
        <taxon>Bacteria</taxon>
        <taxon>Pseudomonadati</taxon>
        <taxon>Bacteroidota</taxon>
        <taxon>Cytophagia</taxon>
        <taxon>Cytophagales</taxon>
        <taxon>Flectobacillaceae</taxon>
        <taxon>Arcicella</taxon>
    </lineage>
</organism>
<protein>
    <recommendedName>
        <fullName evidence="3">histidine kinase</fullName>
        <ecNumber evidence="3">2.7.13.3</ecNumber>
    </recommendedName>
</protein>
<evidence type="ECO:0000256" key="9">
    <source>
        <dbReference type="ARBA" id="ARBA00023012"/>
    </source>
</evidence>
<keyword evidence="15" id="KW-1185">Reference proteome</keyword>
<evidence type="ECO:0000313" key="15">
    <source>
        <dbReference type="Proteomes" id="UP001302949"/>
    </source>
</evidence>
<dbReference type="Gene3D" id="1.10.287.130">
    <property type="match status" value="1"/>
</dbReference>
<evidence type="ECO:0000256" key="5">
    <source>
        <dbReference type="ARBA" id="ARBA00022679"/>
    </source>
</evidence>
<accession>A0ABU5QFY2</accession>
<dbReference type="InterPro" id="IPR036890">
    <property type="entry name" value="HATPase_C_sf"/>
</dbReference>
<dbReference type="PRINTS" id="PR00344">
    <property type="entry name" value="BCTRLSENSOR"/>
</dbReference>
<dbReference type="Pfam" id="PF00512">
    <property type="entry name" value="HisKA"/>
    <property type="match status" value="1"/>
</dbReference>
<keyword evidence="8 11" id="KW-1133">Transmembrane helix</keyword>